<protein>
    <submittedName>
        <fullName evidence="2">Uncharacterized protein</fullName>
    </submittedName>
</protein>
<keyword evidence="3" id="KW-1185">Reference proteome</keyword>
<name>A0A834N6G3_VESVU</name>
<dbReference type="Proteomes" id="UP000614350">
    <property type="component" value="Unassembled WGS sequence"/>
</dbReference>
<accession>A0A834N6G3</accession>
<dbReference type="EMBL" id="JACSEA010000007">
    <property type="protein sequence ID" value="KAF7396769.1"/>
    <property type="molecule type" value="Genomic_DNA"/>
</dbReference>
<evidence type="ECO:0000256" key="1">
    <source>
        <dbReference type="SAM" id="MobiDB-lite"/>
    </source>
</evidence>
<feature type="compositionally biased region" description="Basic and acidic residues" evidence="1">
    <location>
        <begin position="216"/>
        <end position="230"/>
    </location>
</feature>
<sequence>MLSRKLSAVRLIKEENELHGTVSLTTECNRTSDANGPIRRNAIEISSGPFTEMQTIVIGTNVPRVNVGQCTLRVNVEKSERNARCRTKKTRGLSTNVPGAPFLAYHGLDGLKCRLRNVENIYGGTRVNMFEKKEELLSKSGSLHRGYKADRKFQKFILTRYRAGQDWHAIYPARVILQVEERRKEKEEEAALFPADWILVCVGEEMPTQRATTYDDVEKKENESKEKEEETLTQDGVDQLAGAAVLGKSPPKKRATSERRNNSEEEAAEEE</sequence>
<dbReference type="AlphaFoldDB" id="A0A834N6G3"/>
<proteinExistence type="predicted"/>
<gene>
    <name evidence="2" type="ORF">HZH66_007631</name>
</gene>
<organism evidence="2 3">
    <name type="scientific">Vespula vulgaris</name>
    <name type="common">Yellow jacket</name>
    <name type="synonym">Wasp</name>
    <dbReference type="NCBI Taxonomy" id="7454"/>
    <lineage>
        <taxon>Eukaryota</taxon>
        <taxon>Metazoa</taxon>
        <taxon>Ecdysozoa</taxon>
        <taxon>Arthropoda</taxon>
        <taxon>Hexapoda</taxon>
        <taxon>Insecta</taxon>
        <taxon>Pterygota</taxon>
        <taxon>Neoptera</taxon>
        <taxon>Endopterygota</taxon>
        <taxon>Hymenoptera</taxon>
        <taxon>Apocrita</taxon>
        <taxon>Aculeata</taxon>
        <taxon>Vespoidea</taxon>
        <taxon>Vespidae</taxon>
        <taxon>Vespinae</taxon>
        <taxon>Vespula</taxon>
    </lineage>
</organism>
<evidence type="ECO:0000313" key="2">
    <source>
        <dbReference type="EMBL" id="KAF7396769.1"/>
    </source>
</evidence>
<evidence type="ECO:0000313" key="3">
    <source>
        <dbReference type="Proteomes" id="UP000614350"/>
    </source>
</evidence>
<reference evidence="2" key="1">
    <citation type="journal article" date="2020" name="G3 (Bethesda)">
        <title>High-Quality Assemblies for Three Invasive Social Wasps from the &lt;i&gt;Vespula&lt;/i&gt; Genus.</title>
        <authorList>
            <person name="Harrop T.W.R."/>
            <person name="Guhlin J."/>
            <person name="McLaughlin G.M."/>
            <person name="Permina E."/>
            <person name="Stockwell P."/>
            <person name="Gilligan J."/>
            <person name="Le Lec M.F."/>
            <person name="Gruber M.A.M."/>
            <person name="Quinn O."/>
            <person name="Lovegrove M."/>
            <person name="Duncan E.J."/>
            <person name="Remnant E.J."/>
            <person name="Van Eeckhoven J."/>
            <person name="Graham B."/>
            <person name="Knapp R.A."/>
            <person name="Langford K.W."/>
            <person name="Kronenberg Z."/>
            <person name="Press M.O."/>
            <person name="Eacker S.M."/>
            <person name="Wilson-Rankin E.E."/>
            <person name="Purcell J."/>
            <person name="Lester P.J."/>
            <person name="Dearden P.K."/>
        </authorList>
    </citation>
    <scope>NUCLEOTIDE SEQUENCE</scope>
    <source>
        <strain evidence="2">Marl-1</strain>
    </source>
</reference>
<feature type="region of interest" description="Disordered" evidence="1">
    <location>
        <begin position="212"/>
        <end position="271"/>
    </location>
</feature>
<comment type="caution">
    <text evidence="2">The sequence shown here is derived from an EMBL/GenBank/DDBJ whole genome shotgun (WGS) entry which is preliminary data.</text>
</comment>